<accession>A0A9X0B4C5</accession>
<evidence type="ECO:0000313" key="4">
    <source>
        <dbReference type="Proteomes" id="UP001147747"/>
    </source>
</evidence>
<dbReference type="RefSeq" id="XP_056485435.1">
    <property type="nucleotide sequence ID" value="XM_056634815.1"/>
</dbReference>
<gene>
    <name evidence="3" type="ORF">N7509_010178</name>
</gene>
<evidence type="ECO:0008006" key="5">
    <source>
        <dbReference type="Google" id="ProtNLM"/>
    </source>
</evidence>
<dbReference type="NCBIfam" id="TIGR00654">
    <property type="entry name" value="PhzF_family"/>
    <property type="match status" value="1"/>
</dbReference>
<dbReference type="Proteomes" id="UP001147747">
    <property type="component" value="Unassembled WGS sequence"/>
</dbReference>
<name>A0A9X0B4C5_9EURO</name>
<dbReference type="SUPFAM" id="SSF54506">
    <property type="entry name" value="Diaminopimelate epimerase-like"/>
    <property type="match status" value="1"/>
</dbReference>
<dbReference type="Pfam" id="PF02567">
    <property type="entry name" value="PhzC-PhzF"/>
    <property type="match status" value="1"/>
</dbReference>
<keyword evidence="1" id="KW-0413">Isomerase</keyword>
<evidence type="ECO:0000256" key="1">
    <source>
        <dbReference type="ARBA" id="ARBA00023235"/>
    </source>
</evidence>
<dbReference type="Gene3D" id="3.10.310.10">
    <property type="entry name" value="Diaminopimelate Epimerase, Chain A, domain 1"/>
    <property type="match status" value="2"/>
</dbReference>
<sequence>MEKIKAYHLSVFPYSPTTTNTTKSQGGNPTTIYLGNPTATQMHSLAKSNTHECGFVLTNGPTTPDHDDCHLAMRYWVPNHEMEMCGHATVGAIWLLNELGQLPPSTSGNGTEFRISTKSGIVDARVLRRQGKGDGKESKATRVLVSQPRGIVQDLPSSPDDPNGLKILRSIVAALGLDLTDLDQDQDLSGLKVQNASTSRTKTLIPLRNLETLASITPNQDSIRAICENIGSTGLYPYALVDVKEQIVMARQFPKSSGYMEDPATGIAAAALAFGLLDAGVLAHVRRSVFVWQGWKMGRPSEIEVVFRWEGEEEEEKGSGGIVGCWISGSVEWLDVDTAGF</sequence>
<proteinExistence type="predicted"/>
<protein>
    <recommendedName>
        <fullName evidence="5">Phenazine biosynthesis protein</fullName>
    </recommendedName>
</protein>
<keyword evidence="4" id="KW-1185">Reference proteome</keyword>
<dbReference type="PANTHER" id="PTHR13774">
    <property type="entry name" value="PHENAZINE BIOSYNTHESIS PROTEIN"/>
    <property type="match status" value="1"/>
</dbReference>
<reference evidence="3" key="2">
    <citation type="journal article" date="2023" name="IMA Fungus">
        <title>Comparative genomic study of the Penicillium genus elucidates a diverse pangenome and 15 lateral gene transfer events.</title>
        <authorList>
            <person name="Petersen C."/>
            <person name="Sorensen T."/>
            <person name="Nielsen M.R."/>
            <person name="Sondergaard T.E."/>
            <person name="Sorensen J.L."/>
            <person name="Fitzpatrick D.A."/>
            <person name="Frisvad J.C."/>
            <person name="Nielsen K.L."/>
        </authorList>
    </citation>
    <scope>NUCLEOTIDE SEQUENCE</scope>
    <source>
        <strain evidence="3">IBT 29677</strain>
    </source>
</reference>
<dbReference type="GO" id="GO:0005737">
    <property type="term" value="C:cytoplasm"/>
    <property type="evidence" value="ECO:0007669"/>
    <property type="project" value="TreeGrafter"/>
</dbReference>
<organism evidence="3 4">
    <name type="scientific">Penicillium cosmopolitanum</name>
    <dbReference type="NCBI Taxonomy" id="1131564"/>
    <lineage>
        <taxon>Eukaryota</taxon>
        <taxon>Fungi</taxon>
        <taxon>Dikarya</taxon>
        <taxon>Ascomycota</taxon>
        <taxon>Pezizomycotina</taxon>
        <taxon>Eurotiomycetes</taxon>
        <taxon>Eurotiomycetidae</taxon>
        <taxon>Eurotiales</taxon>
        <taxon>Aspergillaceae</taxon>
        <taxon>Penicillium</taxon>
    </lineage>
</organism>
<evidence type="ECO:0000313" key="3">
    <source>
        <dbReference type="EMBL" id="KAJ5387637.1"/>
    </source>
</evidence>
<dbReference type="OrthoDB" id="75169at2759"/>
<dbReference type="PANTHER" id="PTHR13774:SF39">
    <property type="entry name" value="BIOSYNTHESIS PROTEIN, PUTATIVE-RELATED"/>
    <property type="match status" value="1"/>
</dbReference>
<reference evidence="3" key="1">
    <citation type="submission" date="2022-12" db="EMBL/GenBank/DDBJ databases">
        <authorList>
            <person name="Petersen C."/>
        </authorList>
    </citation>
    <scope>NUCLEOTIDE SEQUENCE</scope>
    <source>
        <strain evidence="3">IBT 29677</strain>
    </source>
</reference>
<dbReference type="InterPro" id="IPR003719">
    <property type="entry name" value="Phenazine_PhzF-like"/>
</dbReference>
<dbReference type="PIRSF" id="PIRSF016184">
    <property type="entry name" value="PhzC_PhzF"/>
    <property type="match status" value="1"/>
</dbReference>
<dbReference type="GO" id="GO:0016853">
    <property type="term" value="F:isomerase activity"/>
    <property type="evidence" value="ECO:0007669"/>
    <property type="project" value="UniProtKB-KW"/>
</dbReference>
<comment type="caution">
    <text evidence="3">The sequence shown here is derived from an EMBL/GenBank/DDBJ whole genome shotgun (WGS) entry which is preliminary data.</text>
</comment>
<dbReference type="EMBL" id="JAPZBU010000009">
    <property type="protein sequence ID" value="KAJ5387637.1"/>
    <property type="molecule type" value="Genomic_DNA"/>
</dbReference>
<feature type="active site" evidence="2">
    <location>
        <position position="52"/>
    </location>
</feature>
<evidence type="ECO:0000256" key="2">
    <source>
        <dbReference type="PIRSR" id="PIRSR016184-1"/>
    </source>
</evidence>
<dbReference type="AlphaFoldDB" id="A0A9X0B4C5"/>
<dbReference type="GeneID" id="81373795"/>